<accession>A0ABY4T4N7</accession>
<proteinExistence type="predicted"/>
<dbReference type="EMBL" id="CP063231">
    <property type="protein sequence ID" value="URL59864.1"/>
    <property type="molecule type" value="Genomic_DNA"/>
</dbReference>
<dbReference type="InterPro" id="IPR025935">
    <property type="entry name" value="AbiH"/>
</dbReference>
<reference evidence="1" key="1">
    <citation type="submission" date="2020-10" db="EMBL/GenBank/DDBJ databases">
        <title>Whole-genome sequence of Luteibacter sp. EIF3.</title>
        <authorList>
            <person name="Friedrich I."/>
            <person name="Hertel R."/>
            <person name="Daniel R."/>
        </authorList>
    </citation>
    <scope>NUCLEOTIDE SEQUENCE</scope>
    <source>
        <strain evidence="1">EIF3</strain>
    </source>
</reference>
<gene>
    <name evidence="1" type="ORF">IM816_07175</name>
</gene>
<organism evidence="1 2">
    <name type="scientific">Luteibacter flocculans</name>
    <dbReference type="NCBI Taxonomy" id="2780091"/>
    <lineage>
        <taxon>Bacteria</taxon>
        <taxon>Pseudomonadati</taxon>
        <taxon>Pseudomonadota</taxon>
        <taxon>Gammaproteobacteria</taxon>
        <taxon>Lysobacterales</taxon>
        <taxon>Rhodanobacteraceae</taxon>
        <taxon>Luteibacter</taxon>
    </lineage>
</organism>
<dbReference type="RefSeq" id="WP_250340350.1">
    <property type="nucleotide sequence ID" value="NZ_CP063231.1"/>
</dbReference>
<sequence>MTLLYVIGNGFDLHHRMSSSYDHFREYLKRHHRDIYRLVEEYFPAFEDDFWSHFEERLADFNAETLVENSEHLVVSYGAKDWSDSYHHDYAYELEKVVEAISEGLLTAFTQWVRTIVIPPMSSLMVPRARIDPSARFINFNYTSTLQLLYGVPESQVWHIHGSATSSEPLVLGHAWKPWLNETWSARVDSEDTDTRVIDGARILDEYFQTSFKDTASIIASNTRRFAALADVSEIRVLGHSLGKVDQPYFAKIAACVPQNVRWRISYFDGLDDLKTNFEQFAPLNPATFLQLPEV</sequence>
<name>A0ABY4T4N7_9GAMM</name>
<keyword evidence="2" id="KW-1185">Reference proteome</keyword>
<protein>
    <submittedName>
        <fullName evidence="1">Bacteriophage abortive infection AbiH family protein</fullName>
    </submittedName>
</protein>
<dbReference type="Pfam" id="PF14253">
    <property type="entry name" value="AbiH"/>
    <property type="match status" value="1"/>
</dbReference>
<evidence type="ECO:0000313" key="1">
    <source>
        <dbReference type="EMBL" id="URL59864.1"/>
    </source>
</evidence>
<dbReference type="Proteomes" id="UP001056681">
    <property type="component" value="Chromosome"/>
</dbReference>
<evidence type="ECO:0000313" key="2">
    <source>
        <dbReference type="Proteomes" id="UP001056681"/>
    </source>
</evidence>